<comment type="catalytic activity">
    <reaction evidence="1">
        <text>ATP + protein L-histidine = ADP + protein N-phospho-L-histidine.</text>
        <dbReference type="EC" id="2.7.13.3"/>
    </reaction>
</comment>
<name>T0KQP5_9BACT</name>
<dbReference type="InterPro" id="IPR036097">
    <property type="entry name" value="HisK_dim/P_sf"/>
</dbReference>
<proteinExistence type="predicted"/>
<organism evidence="5 6">
    <name type="scientific">Sulfurimonas hongkongensis</name>
    <dbReference type="NCBI Taxonomy" id="1172190"/>
    <lineage>
        <taxon>Bacteria</taxon>
        <taxon>Pseudomonadati</taxon>
        <taxon>Campylobacterota</taxon>
        <taxon>Epsilonproteobacteria</taxon>
        <taxon>Campylobacterales</taxon>
        <taxon>Sulfurimonadaceae</taxon>
        <taxon>Sulfurimonas</taxon>
    </lineage>
</organism>
<dbReference type="Pfam" id="PF02518">
    <property type="entry name" value="HATPase_c"/>
    <property type="match status" value="1"/>
</dbReference>
<dbReference type="Proteomes" id="UP000015520">
    <property type="component" value="Unassembled WGS sequence"/>
</dbReference>
<protein>
    <recommendedName>
        <fullName evidence="2">histidine kinase</fullName>
        <ecNumber evidence="2">2.7.13.3</ecNumber>
    </recommendedName>
</protein>
<dbReference type="Pfam" id="PF00512">
    <property type="entry name" value="HisKA"/>
    <property type="match status" value="1"/>
</dbReference>
<keyword evidence="5" id="KW-0418">Kinase</keyword>
<dbReference type="GO" id="GO:0000155">
    <property type="term" value="F:phosphorelay sensor kinase activity"/>
    <property type="evidence" value="ECO:0007669"/>
    <property type="project" value="InterPro"/>
</dbReference>
<dbReference type="PANTHER" id="PTHR43065:SF42">
    <property type="entry name" value="TWO-COMPONENT SENSOR PPRA"/>
    <property type="match status" value="1"/>
</dbReference>
<dbReference type="eggNOG" id="COG4191">
    <property type="taxonomic scope" value="Bacteria"/>
</dbReference>
<reference evidence="5 6" key="1">
    <citation type="submission" date="2013-07" db="EMBL/GenBank/DDBJ databases">
        <title>Sulfurimonas hongkongensis AST-10 Genome Sequencing.</title>
        <authorList>
            <person name="Cai L."/>
            <person name="Zhang T."/>
        </authorList>
    </citation>
    <scope>NUCLEOTIDE SEQUENCE [LARGE SCALE GENOMIC DNA]</scope>
    <source>
        <strain evidence="5 6">AST-10</strain>
    </source>
</reference>
<dbReference type="STRING" id="1172190.M947_07770"/>
<evidence type="ECO:0000259" key="4">
    <source>
        <dbReference type="PROSITE" id="PS50109"/>
    </source>
</evidence>
<evidence type="ECO:0000313" key="5">
    <source>
        <dbReference type="EMBL" id="EQB39349.1"/>
    </source>
</evidence>
<dbReference type="Gene3D" id="3.30.565.10">
    <property type="entry name" value="Histidine kinase-like ATPase, C-terminal domain"/>
    <property type="match status" value="1"/>
</dbReference>
<dbReference type="PRINTS" id="PR00344">
    <property type="entry name" value="BCTRLSENSOR"/>
</dbReference>
<evidence type="ECO:0000256" key="1">
    <source>
        <dbReference type="ARBA" id="ARBA00000085"/>
    </source>
</evidence>
<dbReference type="PATRIC" id="fig|1172190.3.peg.1504"/>
<evidence type="ECO:0000256" key="3">
    <source>
        <dbReference type="ARBA" id="ARBA00022553"/>
    </source>
</evidence>
<dbReference type="SUPFAM" id="SSF47384">
    <property type="entry name" value="Homodimeric domain of signal transducing histidine kinase"/>
    <property type="match status" value="1"/>
</dbReference>
<sequence length="304" mass="35387">MSNKITQLMLNELILQSKKSDTHLADKLESVLNFYTTEQKENQKTIKQNEYFLKQWDRRNILANQRDMQKDELLKQQSRLASMGEMIDAIAHQWKQPLNSISMMSDMLREDFKTGSVDEPYIQELDKNIHMQIDHMVSTLSEFRTFFRPSTKNEEFTFLDALKSVQVLMKDELISQGILLYLEIDEHLSIFGNKNEFKHLFINLINNSIDSFNEKNIRNRKVHIRCYEENSNTYIEVQDNAGGVSLEVIDDIFKANITTKKEGKGTGIGLYMSEQILKKNHGSINVHNTKDGALFTITLKQPTR</sequence>
<dbReference type="SUPFAM" id="SSF55874">
    <property type="entry name" value="ATPase domain of HSP90 chaperone/DNA topoisomerase II/histidine kinase"/>
    <property type="match status" value="1"/>
</dbReference>
<dbReference type="Gene3D" id="1.10.287.130">
    <property type="match status" value="1"/>
</dbReference>
<keyword evidence="5" id="KW-0808">Transferase</keyword>
<dbReference type="EMBL" id="AUPZ01000009">
    <property type="protein sequence ID" value="EQB39349.1"/>
    <property type="molecule type" value="Genomic_DNA"/>
</dbReference>
<feature type="domain" description="Histidine kinase" evidence="4">
    <location>
        <begin position="89"/>
        <end position="303"/>
    </location>
</feature>
<dbReference type="InterPro" id="IPR003594">
    <property type="entry name" value="HATPase_dom"/>
</dbReference>
<comment type="caution">
    <text evidence="5">The sequence shown here is derived from an EMBL/GenBank/DDBJ whole genome shotgun (WGS) entry which is preliminary data.</text>
</comment>
<dbReference type="OrthoDB" id="9799273at2"/>
<dbReference type="PROSITE" id="PS50109">
    <property type="entry name" value="HIS_KIN"/>
    <property type="match status" value="1"/>
</dbReference>
<dbReference type="RefSeq" id="WP_021287810.1">
    <property type="nucleotide sequence ID" value="NZ_AUPZ01000009.1"/>
</dbReference>
<keyword evidence="6" id="KW-1185">Reference proteome</keyword>
<dbReference type="InterPro" id="IPR005467">
    <property type="entry name" value="His_kinase_dom"/>
</dbReference>
<evidence type="ECO:0000256" key="2">
    <source>
        <dbReference type="ARBA" id="ARBA00012438"/>
    </source>
</evidence>
<dbReference type="InterPro" id="IPR003661">
    <property type="entry name" value="HisK_dim/P_dom"/>
</dbReference>
<dbReference type="SMART" id="SM00387">
    <property type="entry name" value="HATPase_c"/>
    <property type="match status" value="1"/>
</dbReference>
<dbReference type="AlphaFoldDB" id="T0KQP5"/>
<dbReference type="InterPro" id="IPR004358">
    <property type="entry name" value="Sig_transdc_His_kin-like_C"/>
</dbReference>
<gene>
    <name evidence="5" type="ORF">M947_07770</name>
</gene>
<dbReference type="PANTHER" id="PTHR43065">
    <property type="entry name" value="SENSOR HISTIDINE KINASE"/>
    <property type="match status" value="1"/>
</dbReference>
<keyword evidence="3" id="KW-0597">Phosphoprotein</keyword>
<accession>T0KQP5</accession>
<dbReference type="EC" id="2.7.13.3" evidence="2"/>
<dbReference type="SMART" id="SM00388">
    <property type="entry name" value="HisKA"/>
    <property type="match status" value="1"/>
</dbReference>
<evidence type="ECO:0000313" key="6">
    <source>
        <dbReference type="Proteomes" id="UP000015520"/>
    </source>
</evidence>
<dbReference type="CDD" id="cd00082">
    <property type="entry name" value="HisKA"/>
    <property type="match status" value="1"/>
</dbReference>
<dbReference type="InterPro" id="IPR036890">
    <property type="entry name" value="HATPase_C_sf"/>
</dbReference>